<comment type="caution">
    <text evidence="1">The sequence shown here is derived from an EMBL/GenBank/DDBJ whole genome shotgun (WGS) entry which is preliminary data.</text>
</comment>
<dbReference type="EMBL" id="BAAATR010000019">
    <property type="protein sequence ID" value="GAA2254114.1"/>
    <property type="molecule type" value="Genomic_DNA"/>
</dbReference>
<evidence type="ECO:0000313" key="2">
    <source>
        <dbReference type="Proteomes" id="UP001500305"/>
    </source>
</evidence>
<gene>
    <name evidence="1" type="ORF">GCM10010430_42320</name>
</gene>
<sequence length="75" mass="8249">MDEDEAQRVASTLRRLGIRGIVSPEDLDNPSGQWRVYDSTDPAARRDITDEVLAIVAGMSRKTGPARGFVVPIPR</sequence>
<evidence type="ECO:0000313" key="1">
    <source>
        <dbReference type="EMBL" id="GAA2254114.1"/>
    </source>
</evidence>
<dbReference type="RefSeq" id="WP_344638026.1">
    <property type="nucleotide sequence ID" value="NZ_BAAATR010000019.1"/>
</dbReference>
<keyword evidence="2" id="KW-1185">Reference proteome</keyword>
<reference evidence="1 2" key="1">
    <citation type="journal article" date="2019" name="Int. J. Syst. Evol. Microbiol.">
        <title>The Global Catalogue of Microorganisms (GCM) 10K type strain sequencing project: providing services to taxonomists for standard genome sequencing and annotation.</title>
        <authorList>
            <consortium name="The Broad Institute Genomics Platform"/>
            <consortium name="The Broad Institute Genome Sequencing Center for Infectious Disease"/>
            <person name="Wu L."/>
            <person name="Ma J."/>
        </authorList>
    </citation>
    <scope>NUCLEOTIDE SEQUENCE [LARGE SCALE GENOMIC DNA]</scope>
    <source>
        <strain evidence="1 2">JCM 7356</strain>
    </source>
</reference>
<dbReference type="Proteomes" id="UP001500305">
    <property type="component" value="Unassembled WGS sequence"/>
</dbReference>
<protein>
    <submittedName>
        <fullName evidence="1">Uncharacterized protein</fullName>
    </submittedName>
</protein>
<organism evidence="1 2">
    <name type="scientific">Kitasatospora cystarginea</name>
    <dbReference type="NCBI Taxonomy" id="58350"/>
    <lineage>
        <taxon>Bacteria</taxon>
        <taxon>Bacillati</taxon>
        <taxon>Actinomycetota</taxon>
        <taxon>Actinomycetes</taxon>
        <taxon>Kitasatosporales</taxon>
        <taxon>Streptomycetaceae</taxon>
        <taxon>Kitasatospora</taxon>
    </lineage>
</organism>
<accession>A0ABN3EC59</accession>
<proteinExistence type="predicted"/>
<name>A0ABN3EC59_9ACTN</name>